<reference evidence="2" key="2">
    <citation type="submission" date="2021-04" db="EMBL/GenBank/DDBJ databases">
        <authorList>
            <person name="Gilroy R."/>
        </authorList>
    </citation>
    <scope>NUCLEOTIDE SEQUENCE</scope>
    <source>
        <strain evidence="2">G4-2901</strain>
    </source>
</reference>
<evidence type="ECO:0000259" key="1">
    <source>
        <dbReference type="Pfam" id="PF02579"/>
    </source>
</evidence>
<accession>A0A948TB71</accession>
<reference evidence="2" key="1">
    <citation type="journal article" date="2021" name="PeerJ">
        <title>Extensive microbial diversity within the chicken gut microbiome revealed by metagenomics and culture.</title>
        <authorList>
            <person name="Gilroy R."/>
            <person name="Ravi A."/>
            <person name="Getino M."/>
            <person name="Pursley I."/>
            <person name="Horton D.L."/>
            <person name="Alikhan N.F."/>
            <person name="Baker D."/>
            <person name="Gharbi K."/>
            <person name="Hall N."/>
            <person name="Watson M."/>
            <person name="Adriaenssens E.M."/>
            <person name="Foster-Nyarko E."/>
            <person name="Jarju S."/>
            <person name="Secka A."/>
            <person name="Antonio M."/>
            <person name="Oren A."/>
            <person name="Chaudhuri R.R."/>
            <person name="La Ragione R."/>
            <person name="Hildebrand F."/>
            <person name="Pallen M.J."/>
        </authorList>
    </citation>
    <scope>NUCLEOTIDE SEQUENCE</scope>
    <source>
        <strain evidence="2">G4-2901</strain>
    </source>
</reference>
<comment type="caution">
    <text evidence="2">The sequence shown here is derived from an EMBL/GenBank/DDBJ whole genome shotgun (WGS) entry which is preliminary data.</text>
</comment>
<dbReference type="PANTHER" id="PTHR42983:SF1">
    <property type="entry name" value="IRON-MOLYBDENUM PROTEIN"/>
    <property type="match status" value="1"/>
</dbReference>
<dbReference type="CDD" id="cd00851">
    <property type="entry name" value="MTH1175"/>
    <property type="match status" value="1"/>
</dbReference>
<gene>
    <name evidence="2" type="ORF">H9777_04250</name>
</gene>
<organism evidence="2 3">
    <name type="scientific">Candidatus Phocaeicola faecigallinarum</name>
    <dbReference type="NCBI Taxonomy" id="2838732"/>
    <lineage>
        <taxon>Bacteria</taxon>
        <taxon>Pseudomonadati</taxon>
        <taxon>Bacteroidota</taxon>
        <taxon>Bacteroidia</taxon>
        <taxon>Bacteroidales</taxon>
        <taxon>Bacteroidaceae</taxon>
        <taxon>Phocaeicola</taxon>
    </lineage>
</organism>
<evidence type="ECO:0000313" key="2">
    <source>
        <dbReference type="EMBL" id="MBU3837530.1"/>
    </source>
</evidence>
<sequence>MKKIALPTRNGNIDDHFGHCAFYTIITVNDNNEVAKTEIMPSPEGCGCKSNIAYQLQEDGVTLMLAGNMGMGALNKLSSCGIEVVRGCSGPVMDVVEAYLKGELKDSGEACSHHGDDGHECHNH</sequence>
<dbReference type="InterPro" id="IPR003731">
    <property type="entry name" value="Di-Nase_FeMo-co_biosynth"/>
</dbReference>
<evidence type="ECO:0000313" key="3">
    <source>
        <dbReference type="Proteomes" id="UP000783796"/>
    </source>
</evidence>
<dbReference type="InterPro" id="IPR033913">
    <property type="entry name" value="MTH1175_dom"/>
</dbReference>
<dbReference type="Proteomes" id="UP000783796">
    <property type="component" value="Unassembled WGS sequence"/>
</dbReference>
<dbReference type="Pfam" id="PF02579">
    <property type="entry name" value="Nitro_FeMo-Co"/>
    <property type="match status" value="1"/>
</dbReference>
<dbReference type="PANTHER" id="PTHR42983">
    <property type="entry name" value="DINITROGENASE IRON-MOLYBDENUM COFACTOR PROTEIN-RELATED"/>
    <property type="match status" value="1"/>
</dbReference>
<protein>
    <submittedName>
        <fullName evidence="2">NifB/NifX family molybdenum-iron cluster-binding protein</fullName>
    </submittedName>
</protein>
<dbReference type="AlphaFoldDB" id="A0A948TB71"/>
<dbReference type="InterPro" id="IPR036105">
    <property type="entry name" value="DiNase_FeMo-co_biosyn_sf"/>
</dbReference>
<dbReference type="Gene3D" id="3.30.420.130">
    <property type="entry name" value="Dinitrogenase iron-molybdenum cofactor biosynthesis domain"/>
    <property type="match status" value="1"/>
</dbReference>
<name>A0A948TB71_9BACT</name>
<dbReference type="EMBL" id="JAHLFW010000040">
    <property type="protein sequence ID" value="MBU3837530.1"/>
    <property type="molecule type" value="Genomic_DNA"/>
</dbReference>
<feature type="domain" description="Dinitrogenase iron-molybdenum cofactor biosynthesis" evidence="1">
    <location>
        <begin position="11"/>
        <end position="101"/>
    </location>
</feature>
<dbReference type="SUPFAM" id="SSF53146">
    <property type="entry name" value="Nitrogenase accessory factor-like"/>
    <property type="match status" value="1"/>
</dbReference>
<proteinExistence type="predicted"/>